<dbReference type="Pfam" id="PF07715">
    <property type="entry name" value="Plug"/>
    <property type="match status" value="1"/>
</dbReference>
<evidence type="ECO:0000256" key="13">
    <source>
        <dbReference type="SAM" id="SignalP"/>
    </source>
</evidence>
<dbReference type="InterPro" id="IPR000531">
    <property type="entry name" value="Beta-barrel_TonB"/>
</dbReference>
<dbReference type="Proteomes" id="UP000570166">
    <property type="component" value="Unassembled WGS sequence"/>
</dbReference>
<evidence type="ECO:0000256" key="1">
    <source>
        <dbReference type="ARBA" id="ARBA00004571"/>
    </source>
</evidence>
<keyword evidence="16" id="KW-0675">Receptor</keyword>
<evidence type="ECO:0000256" key="10">
    <source>
        <dbReference type="PROSITE-ProRule" id="PRU10144"/>
    </source>
</evidence>
<protein>
    <submittedName>
        <fullName evidence="16">TonB-dependent receptor</fullName>
    </submittedName>
</protein>
<keyword evidence="4 9" id="KW-0812">Transmembrane</keyword>
<keyword evidence="2 9" id="KW-0813">Transport</keyword>
<evidence type="ECO:0000256" key="4">
    <source>
        <dbReference type="ARBA" id="ARBA00022692"/>
    </source>
</evidence>
<dbReference type="AlphaFoldDB" id="A0A838L2R0"/>
<evidence type="ECO:0000259" key="15">
    <source>
        <dbReference type="Pfam" id="PF07715"/>
    </source>
</evidence>
<dbReference type="SUPFAM" id="SSF56935">
    <property type="entry name" value="Porins"/>
    <property type="match status" value="1"/>
</dbReference>
<keyword evidence="6 11" id="KW-0798">TonB box</keyword>
<organism evidence="16 17">
    <name type="scientific">Sphingomonas chungangi</name>
    <dbReference type="NCBI Taxonomy" id="2683589"/>
    <lineage>
        <taxon>Bacteria</taxon>
        <taxon>Pseudomonadati</taxon>
        <taxon>Pseudomonadota</taxon>
        <taxon>Alphaproteobacteria</taxon>
        <taxon>Sphingomonadales</taxon>
        <taxon>Sphingomonadaceae</taxon>
        <taxon>Sphingomonas</taxon>
    </lineage>
</organism>
<evidence type="ECO:0000313" key="17">
    <source>
        <dbReference type="Proteomes" id="UP000570166"/>
    </source>
</evidence>
<dbReference type="Gene3D" id="2.170.130.10">
    <property type="entry name" value="TonB-dependent receptor, plug domain"/>
    <property type="match status" value="1"/>
</dbReference>
<comment type="caution">
    <text evidence="16">The sequence shown here is derived from an EMBL/GenBank/DDBJ whole genome shotgun (WGS) entry which is preliminary data.</text>
</comment>
<evidence type="ECO:0000256" key="5">
    <source>
        <dbReference type="ARBA" id="ARBA00022729"/>
    </source>
</evidence>
<feature type="signal peptide" evidence="13">
    <location>
        <begin position="1"/>
        <end position="23"/>
    </location>
</feature>
<reference evidence="16 17" key="1">
    <citation type="submission" date="2020-07" db="EMBL/GenBank/DDBJ databases">
        <authorList>
            <person name="Sun Q."/>
        </authorList>
    </citation>
    <scope>NUCLEOTIDE SEQUENCE [LARGE SCALE GENOMIC DNA]</scope>
    <source>
        <strain evidence="16 17">CGMCC 1.13654</strain>
    </source>
</reference>
<feature type="compositionally biased region" description="Low complexity" evidence="12">
    <location>
        <begin position="27"/>
        <end position="51"/>
    </location>
</feature>
<evidence type="ECO:0000256" key="3">
    <source>
        <dbReference type="ARBA" id="ARBA00022452"/>
    </source>
</evidence>
<keyword evidence="3 9" id="KW-1134">Transmembrane beta strand</keyword>
<comment type="subcellular location">
    <subcellularLocation>
        <location evidence="1 9">Cell outer membrane</location>
        <topology evidence="1 9">Multi-pass membrane protein</topology>
    </subcellularLocation>
</comment>
<dbReference type="InterPro" id="IPR037066">
    <property type="entry name" value="Plug_dom_sf"/>
</dbReference>
<evidence type="ECO:0000256" key="9">
    <source>
        <dbReference type="PROSITE-ProRule" id="PRU01360"/>
    </source>
</evidence>
<feature type="domain" description="TonB-dependent receptor-like beta-barrel" evidence="14">
    <location>
        <begin position="454"/>
        <end position="981"/>
    </location>
</feature>
<keyword evidence="7 9" id="KW-0472">Membrane</keyword>
<keyword evidence="17" id="KW-1185">Reference proteome</keyword>
<keyword evidence="5 13" id="KW-0732">Signal</keyword>
<dbReference type="GO" id="GO:0009279">
    <property type="term" value="C:cell outer membrane"/>
    <property type="evidence" value="ECO:0007669"/>
    <property type="project" value="UniProtKB-SubCell"/>
</dbReference>
<keyword evidence="8 9" id="KW-0998">Cell outer membrane</keyword>
<evidence type="ECO:0000256" key="11">
    <source>
        <dbReference type="RuleBase" id="RU003357"/>
    </source>
</evidence>
<dbReference type="InterPro" id="IPR010917">
    <property type="entry name" value="TonB_rcpt_CS"/>
</dbReference>
<evidence type="ECO:0000256" key="8">
    <source>
        <dbReference type="ARBA" id="ARBA00023237"/>
    </source>
</evidence>
<comment type="similarity">
    <text evidence="9 11">Belongs to the TonB-dependent receptor family.</text>
</comment>
<evidence type="ECO:0000256" key="7">
    <source>
        <dbReference type="ARBA" id="ARBA00023136"/>
    </source>
</evidence>
<evidence type="ECO:0000313" key="16">
    <source>
        <dbReference type="EMBL" id="MBA2932709.1"/>
    </source>
</evidence>
<evidence type="ECO:0000256" key="12">
    <source>
        <dbReference type="SAM" id="MobiDB-lite"/>
    </source>
</evidence>
<accession>A0A838L2R0</accession>
<proteinExistence type="inferred from homology"/>
<dbReference type="PANTHER" id="PTHR47234:SF2">
    <property type="entry name" value="TONB-DEPENDENT RECEPTOR"/>
    <property type="match status" value="1"/>
</dbReference>
<feature type="chain" id="PRO_5033067635" evidence="13">
    <location>
        <begin position="24"/>
        <end position="1030"/>
    </location>
</feature>
<feature type="region of interest" description="Disordered" evidence="12">
    <location>
        <begin position="27"/>
        <end position="62"/>
    </location>
</feature>
<evidence type="ECO:0000259" key="14">
    <source>
        <dbReference type="Pfam" id="PF00593"/>
    </source>
</evidence>
<dbReference type="PANTHER" id="PTHR47234">
    <property type="match status" value="1"/>
</dbReference>
<dbReference type="EMBL" id="JACEIB010000001">
    <property type="protein sequence ID" value="MBA2932709.1"/>
    <property type="molecule type" value="Genomic_DNA"/>
</dbReference>
<dbReference type="InterPro" id="IPR039426">
    <property type="entry name" value="TonB-dep_rcpt-like"/>
</dbReference>
<evidence type="ECO:0000256" key="2">
    <source>
        <dbReference type="ARBA" id="ARBA00022448"/>
    </source>
</evidence>
<dbReference type="InterPro" id="IPR012910">
    <property type="entry name" value="Plug_dom"/>
</dbReference>
<dbReference type="Pfam" id="PF00593">
    <property type="entry name" value="TonB_dep_Rec_b-barrel"/>
    <property type="match status" value="1"/>
</dbReference>
<dbReference type="InterPro" id="IPR036942">
    <property type="entry name" value="Beta-barrel_TonB_sf"/>
</dbReference>
<feature type="short sequence motif" description="TonB C-terminal box" evidence="10">
    <location>
        <begin position="1013"/>
        <end position="1030"/>
    </location>
</feature>
<feature type="domain" description="TonB-dependent receptor plug" evidence="15">
    <location>
        <begin position="71"/>
        <end position="180"/>
    </location>
</feature>
<gene>
    <name evidence="16" type="ORF">HZF05_01245</name>
</gene>
<dbReference type="PROSITE" id="PS01156">
    <property type="entry name" value="TONB_DEPENDENT_REC_2"/>
    <property type="match status" value="1"/>
</dbReference>
<sequence length="1030" mass="109205">MRERLLATTMIAGAAFIASPGFAQTTAPAASQPAGSIEGQSTSSASTSDNTNGGGEIIVTGSRIPQPNLTSVSPITVVNSAQIKAQGVTRIEDLLNSLPQVFADQGGNISNGASGTAVANLRGLGPERTLVLIDGRRLVPGDPTSPFADLNFIPASLVKSVQVLTGGASSTYGADAVAGVVNFIMDRDYTGFKLDSQYSLYQHDNNSNAQGIRDDLAARNFGYPNGNTADGGTIDVTATVGAGFDDNRGHIVAYVGYRKLNAVTQDSRDYSACALQANTAATIATGGRRTVCGGSSINGNPNFILYDPAAATSTFYQLGAGRTIVPGRTLYNFAPTNYYQRPDERYTGGFFAHYDVSDMFKPYIEGMFMDDRSVAQIAPSGDFGNTLSVNCDNPLLSAQELGVICNAANLVTATGGFVGTSGDPAAVFTDPTTGATYNKGFLQVLKRDVEGGPRRDDRQHTSYRGVVGAKGDLAPGISYDAYYQYGRTLLQETYTNDFSINRLTKALDVVTGPDGTPMCRSAVAGTDTNCVPYDIFGQGGITPAAVAYLATPGFQRGVNTEQVASASVTALLGEYGIKSPWASEGVGLNVGAEYRKETLSLNTDEEFQTGDLAGQGAATLPVSGSFNVKELFAEARVPIVHDNFIYDASFDGGYRYSNYHVAGNSFSTNTFKLSGEIAPVKDIRFRVAYNRAVRAPNIQELFAPQLVALNGNSDPCAGADPTASQAACVLTGVSADQYGHIAGNSAGQYNGLIGGNTNLKPEKSNTITAGVIFEPSFLPGLAVTVDYFNIKIKNVITAIPQDTILSTCVNTGDPTFCGLIHRDQFGSLWRTPNGYVVDTDLNVGSQKTDGIDVNASYSHRVGELGTISASLIGTWLHSLKTNNEVSQEYNCSGFYGLQCGTPNPKWRHTARLNFNMANGLGVQLQWRYFSKVDIDLSSSNPSLNGTFSPVNAKIPSQSYFDLSFSAKMSDHYTFRLGVNNILDRDPPIVGSNGSSSEINACPSVFCNGNTFPNVYDALGRYIFAGVTLDF</sequence>
<name>A0A838L2R0_9SPHN</name>
<evidence type="ECO:0000256" key="6">
    <source>
        <dbReference type="ARBA" id="ARBA00023077"/>
    </source>
</evidence>
<dbReference type="PROSITE" id="PS52016">
    <property type="entry name" value="TONB_DEPENDENT_REC_3"/>
    <property type="match status" value="1"/>
</dbReference>
<dbReference type="Gene3D" id="2.40.170.20">
    <property type="entry name" value="TonB-dependent receptor, beta-barrel domain"/>
    <property type="match status" value="1"/>
</dbReference>